<dbReference type="PANTHER" id="PTHR45453:SF1">
    <property type="entry name" value="PHOSPHATE REGULON SENSOR PROTEIN PHOR"/>
    <property type="match status" value="1"/>
</dbReference>
<dbReference type="CDD" id="cd00082">
    <property type="entry name" value="HisKA"/>
    <property type="match status" value="1"/>
</dbReference>
<dbReference type="EMBL" id="NVVJ01000023">
    <property type="protein sequence ID" value="PCJ24772.1"/>
    <property type="molecule type" value="Genomic_DNA"/>
</dbReference>
<name>A0A2A5AZV3_9GAMM</name>
<evidence type="ECO:0000256" key="9">
    <source>
        <dbReference type="ARBA" id="ARBA00022741"/>
    </source>
</evidence>
<dbReference type="SMART" id="SM00387">
    <property type="entry name" value="HATPase_c"/>
    <property type="match status" value="1"/>
</dbReference>
<evidence type="ECO:0000256" key="2">
    <source>
        <dbReference type="ARBA" id="ARBA00004236"/>
    </source>
</evidence>
<dbReference type="GO" id="GO:0000155">
    <property type="term" value="F:phosphorelay sensor kinase activity"/>
    <property type="evidence" value="ECO:0007669"/>
    <property type="project" value="InterPro"/>
</dbReference>
<evidence type="ECO:0000256" key="14">
    <source>
        <dbReference type="ARBA" id="ARBA00023136"/>
    </source>
</evidence>
<evidence type="ECO:0000256" key="10">
    <source>
        <dbReference type="ARBA" id="ARBA00022777"/>
    </source>
</evidence>
<dbReference type="InterPro" id="IPR004358">
    <property type="entry name" value="Sig_transdc_His_kin-like_C"/>
</dbReference>
<evidence type="ECO:0000256" key="1">
    <source>
        <dbReference type="ARBA" id="ARBA00000085"/>
    </source>
</evidence>
<comment type="catalytic activity">
    <reaction evidence="1">
        <text>ATP + protein L-histidine = ADP + protein N-phospho-L-histidine.</text>
        <dbReference type="EC" id="2.7.13.3"/>
    </reaction>
</comment>
<evidence type="ECO:0000256" key="3">
    <source>
        <dbReference type="ARBA" id="ARBA00012438"/>
    </source>
</evidence>
<dbReference type="InterPro" id="IPR036097">
    <property type="entry name" value="HisK_dim/P_sf"/>
</dbReference>
<feature type="region of interest" description="Disordered" evidence="15">
    <location>
        <begin position="435"/>
        <end position="457"/>
    </location>
</feature>
<keyword evidence="6" id="KW-0597">Phosphoprotein</keyword>
<comment type="subcellular location">
    <subcellularLocation>
        <location evidence="2">Cell membrane</location>
    </subcellularLocation>
</comment>
<dbReference type="FunFam" id="1.10.287.130:FF:000001">
    <property type="entry name" value="Two-component sensor histidine kinase"/>
    <property type="match status" value="1"/>
</dbReference>
<reference evidence="19" key="1">
    <citation type="submission" date="2017-08" db="EMBL/GenBank/DDBJ databases">
        <title>A dynamic microbial community with high functional redundancy inhabits the cold, oxic subseafloor aquifer.</title>
        <authorList>
            <person name="Tully B.J."/>
            <person name="Wheat C.G."/>
            <person name="Glazer B.T."/>
            <person name="Huber J.A."/>
        </authorList>
    </citation>
    <scope>NUCLEOTIDE SEQUENCE [LARGE SCALE GENOMIC DNA]</scope>
</reference>
<keyword evidence="8 16" id="KW-0812">Transmembrane</keyword>
<dbReference type="GO" id="GO:0005524">
    <property type="term" value="F:ATP binding"/>
    <property type="evidence" value="ECO:0007669"/>
    <property type="project" value="UniProtKB-KW"/>
</dbReference>
<dbReference type="EC" id="2.7.13.3" evidence="3"/>
<comment type="caution">
    <text evidence="18">The sequence shown here is derived from an EMBL/GenBank/DDBJ whole genome shotgun (WGS) entry which is preliminary data.</text>
</comment>
<dbReference type="Pfam" id="PF02518">
    <property type="entry name" value="HATPase_c"/>
    <property type="match status" value="1"/>
</dbReference>
<proteinExistence type="predicted"/>
<evidence type="ECO:0000256" key="15">
    <source>
        <dbReference type="SAM" id="MobiDB-lite"/>
    </source>
</evidence>
<evidence type="ECO:0000313" key="18">
    <source>
        <dbReference type="EMBL" id="PCJ24772.1"/>
    </source>
</evidence>
<feature type="transmembrane region" description="Helical" evidence="16">
    <location>
        <begin position="12"/>
        <end position="44"/>
    </location>
</feature>
<dbReference type="InterPro" id="IPR036890">
    <property type="entry name" value="HATPase_C_sf"/>
</dbReference>
<dbReference type="PANTHER" id="PTHR45453">
    <property type="entry name" value="PHOSPHATE REGULON SENSOR PROTEIN PHOR"/>
    <property type="match status" value="1"/>
</dbReference>
<dbReference type="NCBIfam" id="TIGR02966">
    <property type="entry name" value="phoR_proteo"/>
    <property type="match status" value="1"/>
</dbReference>
<evidence type="ECO:0000256" key="7">
    <source>
        <dbReference type="ARBA" id="ARBA00022679"/>
    </source>
</evidence>
<keyword evidence="10 18" id="KW-0418">Kinase</keyword>
<dbReference type="AlphaFoldDB" id="A0A2A5AZV3"/>
<keyword evidence="14 16" id="KW-0472">Membrane</keyword>
<dbReference type="Gene3D" id="1.10.287.130">
    <property type="match status" value="1"/>
</dbReference>
<dbReference type="GO" id="GO:0005886">
    <property type="term" value="C:plasma membrane"/>
    <property type="evidence" value="ECO:0007669"/>
    <property type="project" value="UniProtKB-SubCell"/>
</dbReference>
<evidence type="ECO:0000259" key="17">
    <source>
        <dbReference type="PROSITE" id="PS50109"/>
    </source>
</evidence>
<evidence type="ECO:0000256" key="4">
    <source>
        <dbReference type="ARBA" id="ARBA00022448"/>
    </source>
</evidence>
<keyword evidence="11" id="KW-0067">ATP-binding</keyword>
<keyword evidence="13" id="KW-0902">Two-component regulatory system</keyword>
<dbReference type="Pfam" id="PF11808">
    <property type="entry name" value="PhoR"/>
    <property type="match status" value="1"/>
</dbReference>
<protein>
    <recommendedName>
        <fullName evidence="3">histidine kinase</fullName>
        <ecNumber evidence="3">2.7.13.3</ecNumber>
    </recommendedName>
</protein>
<keyword evidence="12 16" id="KW-1133">Transmembrane helix</keyword>
<dbReference type="Pfam" id="PF00512">
    <property type="entry name" value="HisKA"/>
    <property type="match status" value="1"/>
</dbReference>
<dbReference type="InterPro" id="IPR014310">
    <property type="entry name" value="Sig_transdc_His_kinase_PhoR"/>
</dbReference>
<dbReference type="GO" id="GO:0004721">
    <property type="term" value="F:phosphoprotein phosphatase activity"/>
    <property type="evidence" value="ECO:0007669"/>
    <property type="project" value="InterPro"/>
</dbReference>
<dbReference type="GO" id="GO:0016036">
    <property type="term" value="P:cellular response to phosphate starvation"/>
    <property type="evidence" value="ECO:0007669"/>
    <property type="project" value="TreeGrafter"/>
</dbReference>
<dbReference type="InterPro" id="IPR050351">
    <property type="entry name" value="BphY/WalK/GraS-like"/>
</dbReference>
<organism evidence="18 19">
    <name type="scientific">SAR86 cluster bacterium</name>
    <dbReference type="NCBI Taxonomy" id="2030880"/>
    <lineage>
        <taxon>Bacteria</taxon>
        <taxon>Pseudomonadati</taxon>
        <taxon>Pseudomonadota</taxon>
        <taxon>Gammaproteobacteria</taxon>
        <taxon>SAR86 cluster</taxon>
    </lineage>
</organism>
<dbReference type="InterPro" id="IPR021766">
    <property type="entry name" value="PhoR_N"/>
</dbReference>
<dbReference type="Proteomes" id="UP000218327">
    <property type="component" value="Unassembled WGS sequence"/>
</dbReference>
<dbReference type="FunFam" id="3.30.565.10:FF:000006">
    <property type="entry name" value="Sensor histidine kinase WalK"/>
    <property type="match status" value="1"/>
</dbReference>
<evidence type="ECO:0000256" key="11">
    <source>
        <dbReference type="ARBA" id="ARBA00022840"/>
    </source>
</evidence>
<dbReference type="PROSITE" id="PS50109">
    <property type="entry name" value="HIS_KIN"/>
    <property type="match status" value="1"/>
</dbReference>
<dbReference type="SMART" id="SM00388">
    <property type="entry name" value="HisKA"/>
    <property type="match status" value="1"/>
</dbReference>
<keyword evidence="9" id="KW-0547">Nucleotide-binding</keyword>
<dbReference type="PRINTS" id="PR00344">
    <property type="entry name" value="BCTRLSENSOR"/>
</dbReference>
<dbReference type="InterPro" id="IPR003661">
    <property type="entry name" value="HisK_dim/P_dom"/>
</dbReference>
<evidence type="ECO:0000256" key="16">
    <source>
        <dbReference type="SAM" id="Phobius"/>
    </source>
</evidence>
<dbReference type="SUPFAM" id="SSF55874">
    <property type="entry name" value="ATPase domain of HSP90 chaperone/DNA topoisomerase II/histidine kinase"/>
    <property type="match status" value="1"/>
</dbReference>
<feature type="domain" description="Histidine kinase" evidence="17">
    <location>
        <begin position="214"/>
        <end position="431"/>
    </location>
</feature>
<evidence type="ECO:0000256" key="5">
    <source>
        <dbReference type="ARBA" id="ARBA00022475"/>
    </source>
</evidence>
<keyword evidence="7" id="KW-0808">Transferase</keyword>
<gene>
    <name evidence="18" type="primary">phoR</name>
    <name evidence="18" type="ORF">COA96_08885</name>
</gene>
<dbReference type="Gene3D" id="3.30.565.10">
    <property type="entry name" value="Histidine kinase-like ATPase, C-terminal domain"/>
    <property type="match status" value="1"/>
</dbReference>
<evidence type="ECO:0000256" key="12">
    <source>
        <dbReference type="ARBA" id="ARBA00022989"/>
    </source>
</evidence>
<keyword evidence="4" id="KW-0813">Transport</keyword>
<evidence type="ECO:0000256" key="6">
    <source>
        <dbReference type="ARBA" id="ARBA00022553"/>
    </source>
</evidence>
<dbReference type="SUPFAM" id="SSF47384">
    <property type="entry name" value="Homodimeric domain of signal transducing histidine kinase"/>
    <property type="match status" value="1"/>
</dbReference>
<dbReference type="InterPro" id="IPR003594">
    <property type="entry name" value="HATPase_dom"/>
</dbReference>
<keyword evidence="5" id="KW-1003">Cell membrane</keyword>
<sequence>MILQNWRSELNRLLALLFIAGSIGLFLGQVSLTMLIALCCYFLFNIYQLRRFNQWLSRDSSQSNSEPPESIGLWGDIFDGIYRLQKQERRASSYLENIINKAQESSAALEIAVVMINKNNNLDWWNLASEKLLGLKYPKDKNQSVTNLIRDPRFAEYFHNENYTETLVIDGPGESNKILDFQIALFGEHERLMIVRDITQLHRLEVMRKDFVGNVSHELATPITVIKGYLEAILDNMGDLDSRWRKPVEQMCQQSLRMENIVRDLLMLSSLETNTLPKQQDQVNLQQLFSEIESDTRQMFTSKEHNFESHCDIQTIITCKRNELYSAISNLVVNAAKYTPSGGCIKLSAFPTDDVFNIVVEDNGMGIEEHHIPRLTERFYRVDSSRSSETGGTGLGLAIVKHILARHDAKLEIESVYSEGSRFICKLPLERASLSNEENNSIPQPSNNSESPDQSST</sequence>
<dbReference type="InterPro" id="IPR005467">
    <property type="entry name" value="His_kinase_dom"/>
</dbReference>
<evidence type="ECO:0000313" key="19">
    <source>
        <dbReference type="Proteomes" id="UP000218327"/>
    </source>
</evidence>
<accession>A0A2A5AZV3</accession>
<evidence type="ECO:0000256" key="8">
    <source>
        <dbReference type="ARBA" id="ARBA00022692"/>
    </source>
</evidence>
<evidence type="ECO:0000256" key="13">
    <source>
        <dbReference type="ARBA" id="ARBA00023012"/>
    </source>
</evidence>